<dbReference type="Pfam" id="PF00211">
    <property type="entry name" value="Guanylate_cyc"/>
    <property type="match status" value="2"/>
</dbReference>
<dbReference type="SMART" id="SM00044">
    <property type="entry name" value="CYCc"/>
    <property type="match status" value="2"/>
</dbReference>
<keyword evidence="14 17" id="KW-0472">Membrane</keyword>
<reference evidence="22 23" key="1">
    <citation type="submission" date="2022-05" db="EMBL/GenBank/DDBJ databases">
        <authorList>
            <consortium name="Genoscope - CEA"/>
            <person name="William W."/>
        </authorList>
    </citation>
    <scope>NUCLEOTIDE SEQUENCE [LARGE SCALE GENOMIC DNA]</scope>
</reference>
<keyword evidence="16 17" id="KW-0456">Lyase</keyword>
<comment type="cofactor">
    <cofactor evidence="3 17">
        <name>Mg(2+)</name>
        <dbReference type="ChEBI" id="CHEBI:18420"/>
    </cofactor>
</comment>
<evidence type="ECO:0000256" key="11">
    <source>
        <dbReference type="ARBA" id="ARBA00022842"/>
    </source>
</evidence>
<dbReference type="PANTHER" id="PTHR45627:SF30">
    <property type="entry name" value="ADENYLATE CYCLASE TYPE 3"/>
    <property type="match status" value="1"/>
</dbReference>
<evidence type="ECO:0000256" key="6">
    <source>
        <dbReference type="ARBA" id="ARBA00022692"/>
    </source>
</evidence>
<evidence type="ECO:0000256" key="13">
    <source>
        <dbReference type="ARBA" id="ARBA00022998"/>
    </source>
</evidence>
<evidence type="ECO:0000256" key="19">
    <source>
        <dbReference type="SAM" id="MobiDB-lite"/>
    </source>
</evidence>
<dbReference type="Pfam" id="PF16214">
    <property type="entry name" value="AC_N"/>
    <property type="match status" value="1"/>
</dbReference>
<evidence type="ECO:0000256" key="12">
    <source>
        <dbReference type="ARBA" id="ARBA00022989"/>
    </source>
</evidence>
<evidence type="ECO:0000256" key="18">
    <source>
        <dbReference type="RuleBase" id="RU000405"/>
    </source>
</evidence>
<dbReference type="Proteomes" id="UP001159405">
    <property type="component" value="Unassembled WGS sequence"/>
</dbReference>
<feature type="transmembrane region" description="Helical" evidence="20">
    <location>
        <begin position="273"/>
        <end position="298"/>
    </location>
</feature>
<feature type="transmembrane region" description="Helical" evidence="20">
    <location>
        <begin position="801"/>
        <end position="819"/>
    </location>
</feature>
<keyword evidence="23" id="KW-1185">Reference proteome</keyword>
<dbReference type="SUPFAM" id="SSF55073">
    <property type="entry name" value="Nucleotide cyclase"/>
    <property type="match status" value="2"/>
</dbReference>
<feature type="transmembrane region" description="Helical" evidence="20">
    <location>
        <begin position="709"/>
        <end position="730"/>
    </location>
</feature>
<dbReference type="Gene3D" id="3.30.70.1230">
    <property type="entry name" value="Nucleotide cyclase"/>
    <property type="match status" value="2"/>
</dbReference>
<feature type="transmembrane region" description="Helical" evidence="20">
    <location>
        <begin position="168"/>
        <end position="187"/>
    </location>
</feature>
<dbReference type="PANTHER" id="PTHR45627">
    <property type="entry name" value="ADENYLATE CYCLASE TYPE 1"/>
    <property type="match status" value="1"/>
</dbReference>
<feature type="compositionally biased region" description="Polar residues" evidence="19">
    <location>
        <begin position="1"/>
        <end position="16"/>
    </location>
</feature>
<organism evidence="22 23">
    <name type="scientific">Porites lobata</name>
    <dbReference type="NCBI Taxonomy" id="104759"/>
    <lineage>
        <taxon>Eukaryota</taxon>
        <taxon>Metazoa</taxon>
        <taxon>Cnidaria</taxon>
        <taxon>Anthozoa</taxon>
        <taxon>Hexacorallia</taxon>
        <taxon>Scleractinia</taxon>
        <taxon>Fungiina</taxon>
        <taxon>Poritidae</taxon>
        <taxon>Porites</taxon>
    </lineage>
</organism>
<feature type="transmembrane region" description="Helical" evidence="20">
    <location>
        <begin position="683"/>
        <end position="703"/>
    </location>
</feature>
<keyword evidence="13 17" id="KW-0115">cAMP biosynthesis</keyword>
<dbReference type="PROSITE" id="PS50125">
    <property type="entry name" value="GUANYLATE_CYCLASE_2"/>
    <property type="match status" value="2"/>
</dbReference>
<dbReference type="CDD" id="cd07302">
    <property type="entry name" value="CHD"/>
    <property type="match status" value="2"/>
</dbReference>
<dbReference type="PROSITE" id="PS00452">
    <property type="entry name" value="GUANYLATE_CYCLASE_1"/>
    <property type="match status" value="1"/>
</dbReference>
<feature type="transmembrane region" description="Helical" evidence="20">
    <location>
        <begin position="194"/>
        <end position="212"/>
    </location>
</feature>
<evidence type="ECO:0000256" key="14">
    <source>
        <dbReference type="ARBA" id="ARBA00023136"/>
    </source>
</evidence>
<keyword evidence="9 17" id="KW-0547">Nucleotide-binding</keyword>
<dbReference type="EMBL" id="CALNXK010000187">
    <property type="protein sequence ID" value="CAH3174085.1"/>
    <property type="molecule type" value="Genomic_DNA"/>
</dbReference>
<keyword evidence="12 20" id="KW-1133">Transmembrane helix</keyword>
<accession>A0ABN8R4X8</accession>
<dbReference type="InterPro" id="IPR029787">
    <property type="entry name" value="Nucleotide_cyclase"/>
</dbReference>
<dbReference type="InterPro" id="IPR030672">
    <property type="entry name" value="Adcy"/>
</dbReference>
<evidence type="ECO:0000256" key="10">
    <source>
        <dbReference type="ARBA" id="ARBA00022840"/>
    </source>
</evidence>
<feature type="transmembrane region" description="Helical" evidence="20">
    <location>
        <begin position="826"/>
        <end position="847"/>
    </location>
</feature>
<feature type="transmembrane region" description="Helical" evidence="20">
    <location>
        <begin position="867"/>
        <end position="884"/>
    </location>
</feature>
<evidence type="ECO:0000256" key="1">
    <source>
        <dbReference type="ARBA" id="ARBA00001593"/>
    </source>
</evidence>
<feature type="region of interest" description="Disordered" evidence="19">
    <location>
        <begin position="1"/>
        <end position="22"/>
    </location>
</feature>
<keyword evidence="10 17" id="KW-0067">ATP-binding</keyword>
<keyword evidence="11 17" id="KW-0460">Magnesium</keyword>
<keyword evidence="6 20" id="KW-0812">Transmembrane</keyword>
<proteinExistence type="inferred from homology"/>
<dbReference type="EC" id="4.6.1.1" evidence="5 17"/>
<protein>
    <recommendedName>
        <fullName evidence="5 17">adenylate cyclase</fullName>
        <ecNumber evidence="5 17">4.6.1.1</ecNumber>
    </recommendedName>
</protein>
<dbReference type="InterPro" id="IPR018297">
    <property type="entry name" value="A/G_cyclase_CS"/>
</dbReference>
<comment type="catalytic activity">
    <reaction evidence="1 17">
        <text>ATP = 3',5'-cyclic AMP + diphosphate</text>
        <dbReference type="Rhea" id="RHEA:15389"/>
        <dbReference type="ChEBI" id="CHEBI:30616"/>
        <dbReference type="ChEBI" id="CHEBI:33019"/>
        <dbReference type="ChEBI" id="CHEBI:58165"/>
        <dbReference type="EC" id="4.6.1.1"/>
    </reaction>
</comment>
<gene>
    <name evidence="22" type="ORF">PLOB_00014564</name>
</gene>
<evidence type="ECO:0000259" key="21">
    <source>
        <dbReference type="PROSITE" id="PS50125"/>
    </source>
</evidence>
<keyword evidence="8" id="KW-0677">Repeat</keyword>
<keyword evidence="15" id="KW-0325">Glycoprotein</keyword>
<evidence type="ECO:0000256" key="15">
    <source>
        <dbReference type="ARBA" id="ARBA00023180"/>
    </source>
</evidence>
<evidence type="ECO:0000313" key="22">
    <source>
        <dbReference type="EMBL" id="CAH3174085.1"/>
    </source>
</evidence>
<dbReference type="InterPro" id="IPR032628">
    <property type="entry name" value="AC_N"/>
</dbReference>
<feature type="transmembrane region" description="Helical" evidence="20">
    <location>
        <begin position="224"/>
        <end position="241"/>
    </location>
</feature>
<dbReference type="PIRSF" id="PIRSF039050">
    <property type="entry name" value="Ade_cyc"/>
    <property type="match status" value="1"/>
</dbReference>
<evidence type="ECO:0000256" key="20">
    <source>
        <dbReference type="SAM" id="Phobius"/>
    </source>
</evidence>
<evidence type="ECO:0000256" key="16">
    <source>
        <dbReference type="ARBA" id="ARBA00023239"/>
    </source>
</evidence>
<evidence type="ECO:0000256" key="7">
    <source>
        <dbReference type="ARBA" id="ARBA00022723"/>
    </source>
</evidence>
<keyword evidence="7 17" id="KW-0479">Metal-binding</keyword>
<evidence type="ECO:0000256" key="17">
    <source>
        <dbReference type="PIRNR" id="PIRNR039050"/>
    </source>
</evidence>
<evidence type="ECO:0000313" key="23">
    <source>
        <dbReference type="Proteomes" id="UP001159405"/>
    </source>
</evidence>
<comment type="caution">
    <text evidence="22">The sequence shown here is derived from an EMBL/GenBank/DDBJ whole genome shotgun (WGS) entry which is preliminary data.</text>
</comment>
<feature type="domain" description="Guanylate cyclase" evidence="21">
    <location>
        <begin position="372"/>
        <end position="499"/>
    </location>
</feature>
<evidence type="ECO:0000256" key="5">
    <source>
        <dbReference type="ARBA" id="ARBA00012201"/>
    </source>
</evidence>
<feature type="domain" description="Guanylate cyclase" evidence="21">
    <location>
        <begin position="951"/>
        <end position="1092"/>
    </location>
</feature>
<evidence type="ECO:0000256" key="2">
    <source>
        <dbReference type="ARBA" id="ARBA00001936"/>
    </source>
</evidence>
<name>A0ABN8R4X8_9CNID</name>
<comment type="subcellular location">
    <subcellularLocation>
        <location evidence="4">Membrane</location>
        <topology evidence="4">Multi-pass membrane protein</topology>
    </subcellularLocation>
</comment>
<comment type="similarity">
    <text evidence="17 18">Belongs to the adenylyl cyclase class-4/guanylyl cyclase family.</text>
</comment>
<evidence type="ECO:0000256" key="9">
    <source>
        <dbReference type="ARBA" id="ARBA00022741"/>
    </source>
</evidence>
<evidence type="ECO:0000256" key="3">
    <source>
        <dbReference type="ARBA" id="ARBA00001946"/>
    </source>
</evidence>
<comment type="cofactor">
    <cofactor evidence="2">
        <name>Mn(2+)</name>
        <dbReference type="ChEBI" id="CHEBI:29035"/>
    </cofactor>
</comment>
<feature type="transmembrane region" description="Helical" evidence="20">
    <location>
        <begin position="134"/>
        <end position="156"/>
    </location>
</feature>
<sequence length="1154" mass="130793">MKKNLGSTRVSPSTVKWSEEVERAESAGRKNIAVIELGENSEASSVQTFNTGNSSARSLNRSVSQSTKISTSNVKVAFAKDNPRNDTQTSKIQLLLSSIRRIFCLPSCFKIEFTSRQLESIYQRYYCRQKLDRILYIICLDFIVNLSLIAMYAAAVFRKSTLTQVNRLIVTCIFCAFNLILIILYRLKLFPPRIFCRLPYIVWFTVFFQLQVDLAVGYDPLVPSDSIGMFVFFMFITNVILPASLALCTSLALLAGIGHIIITSILAKENREYFAYQMGANILLFVCSNILGAIDFYIADRKQRRSVLETRQSLEVKIALESENLQQRRLLHSVLPKHVATEMAKDNAAEGTMANDDQMFRNLYIKRHEECSILFADIVGFTELSSKCTAEELIITLNELFANFDKIGTKNRCQRIKILGDCYYCIAGLDDNKMHAQCAVEMGRDMIAHIAKVRRQTGVKTLDMRVGIHTGSVLAGVLGKIKWQFDAWSNDVTLANSMESGGIPGRVHISESTYNCVKVDYEVEPGEGHTRNDFIKEKGIKTYLIVRRINHGDDNKISAGESQESVDSMWLTEPSSNDAVRRTSSPIMEIINAASQWEGDKDSIINKDQLEFRRVSMFDDDSEKSDAPITISERTLNKLLSDVLDERAGGAKEKMNPFTLRFTDADSEFQYAMEKQEMSGESLVCLCVVIVFCFFVELLIFPRSLRNDLTFSVGVVLLFIPTVITCAASFPKYFPQRLVELSNVLYGSKPARTLVAALSVTVLAATELIDMLGCEPVLTEEEYNKSKPLDPSSPACEYPQYFPYNGILILLGISVLVQLSHSMKVVLTFGVVLAYWIINTSVKHQSFDNYDHYVHFDHKTSYVPKKYFSSVILSLCFIILVLHGRQVERTARLLFLWKMEAFEKRTEVEKIRAKNRKLVDNILPEHVADYFLQHQSKDETELYSHSYKYVTVIFASIPNFDEFYSEDNINDGGKECIRFLNEIINDFDEVLSEPRFRSIEKIKTIKSTYMAAAGLAPETESQDSEHWQQVVEVVDFALALREKLESINQECFNNFVLRVGICQGPVVAGVIGAKKPHYDIWGNTVNVASRMESTGKAGYMQVTEQTYEILKDKGFNFIYRGPVKVKGKGQLVTYYLTGREEKKDHLTLPNMVGF</sequence>
<evidence type="ECO:0000256" key="8">
    <source>
        <dbReference type="ARBA" id="ARBA00022737"/>
    </source>
</evidence>
<comment type="function">
    <text evidence="17">Catalyzes the formation of the signaling molecule cAMP in response to G-protein signaling.</text>
</comment>
<evidence type="ECO:0000256" key="4">
    <source>
        <dbReference type="ARBA" id="ARBA00004141"/>
    </source>
</evidence>
<dbReference type="InterPro" id="IPR001054">
    <property type="entry name" value="A/G_cyclase"/>
</dbReference>